<accession>A0A8H6K8C0</accession>
<evidence type="ECO:0000313" key="1">
    <source>
        <dbReference type="EMBL" id="KAF6826588.1"/>
    </source>
</evidence>
<proteinExistence type="predicted"/>
<sequence length="110" mass="11812">MPTSGQGLRTDQASLLVQEGATSISTRHPQSTMCSVSVGLSCLVKERPGSGPTRAGQGDGWGREIGASGAFWDFVRRAEESQCGLWTVDFPFINDTAAGREGRPRKLEQE</sequence>
<reference evidence="1" key="1">
    <citation type="journal article" date="2020" name="Phytopathology">
        <title>Genome Sequence Resources of Colletotrichum truncatum, C. plurivorum, C. musicola, and C. sojae: Four Species Pathogenic to Soybean (Glycine max).</title>
        <authorList>
            <person name="Rogerio F."/>
            <person name="Boufleur T.R."/>
            <person name="Ciampi-Guillardi M."/>
            <person name="Sukno S.A."/>
            <person name="Thon M.R."/>
            <person name="Massola Junior N.S."/>
            <person name="Baroncelli R."/>
        </authorList>
    </citation>
    <scope>NUCLEOTIDE SEQUENCE</scope>
    <source>
        <strain evidence="1">LFN0074</strain>
    </source>
</reference>
<dbReference type="Proteomes" id="UP000639643">
    <property type="component" value="Unassembled WGS sequence"/>
</dbReference>
<comment type="caution">
    <text evidence="1">The sequence shown here is derived from an EMBL/GenBank/DDBJ whole genome shotgun (WGS) entry which is preliminary data.</text>
</comment>
<gene>
    <name evidence="1" type="ORF">CMUS01_09375</name>
</gene>
<evidence type="ECO:0000313" key="2">
    <source>
        <dbReference type="Proteomes" id="UP000639643"/>
    </source>
</evidence>
<dbReference type="EMBL" id="WIGM01000395">
    <property type="protein sequence ID" value="KAF6826588.1"/>
    <property type="molecule type" value="Genomic_DNA"/>
</dbReference>
<dbReference type="AlphaFoldDB" id="A0A8H6K8C0"/>
<organism evidence="1 2">
    <name type="scientific">Colletotrichum musicola</name>
    <dbReference type="NCBI Taxonomy" id="2175873"/>
    <lineage>
        <taxon>Eukaryota</taxon>
        <taxon>Fungi</taxon>
        <taxon>Dikarya</taxon>
        <taxon>Ascomycota</taxon>
        <taxon>Pezizomycotina</taxon>
        <taxon>Sordariomycetes</taxon>
        <taxon>Hypocreomycetidae</taxon>
        <taxon>Glomerellales</taxon>
        <taxon>Glomerellaceae</taxon>
        <taxon>Colletotrichum</taxon>
        <taxon>Colletotrichum orchidearum species complex</taxon>
    </lineage>
</organism>
<keyword evidence="2" id="KW-1185">Reference proteome</keyword>
<name>A0A8H6K8C0_9PEZI</name>
<protein>
    <submittedName>
        <fullName evidence="1">Uncharacterized protein</fullName>
    </submittedName>
</protein>